<evidence type="ECO:0000313" key="2">
    <source>
        <dbReference type="Proteomes" id="UP001083770"/>
    </source>
</evidence>
<proteinExistence type="predicted"/>
<gene>
    <name evidence="1" type="ORF">O4G74_03335</name>
</gene>
<protein>
    <submittedName>
        <fullName evidence="1">Uncharacterized protein</fullName>
    </submittedName>
</protein>
<dbReference type="EMBL" id="JAPWGW010000001">
    <property type="protein sequence ID" value="MCZ4297086.1"/>
    <property type="molecule type" value="Genomic_DNA"/>
</dbReference>
<sequence>MSRFDELKAIAKTYQDLAAENYARVRQLAEEVRAGFCDYLDASDGVCVQLVPPVGNFEPKPYGDQAFSVPPRGFRPLGPIAFGLAVRVTGGTDWIRITTQCQKIGDRFVLDIQGGESFTLALPLAEEDSTRLFGYLFNHLTSWFQEKIDHYEAGEYGTREIGFDFSREDTVANV</sequence>
<evidence type="ECO:0000313" key="1">
    <source>
        <dbReference type="EMBL" id="MCZ4297086.1"/>
    </source>
</evidence>
<accession>A0ABT4LRU6</accession>
<reference evidence="1" key="1">
    <citation type="submission" date="2022-12" db="EMBL/GenBank/DDBJ databases">
        <title>Bacterial isolates from different developmental stages of Nematostella vectensis.</title>
        <authorList>
            <person name="Fraune S."/>
        </authorList>
    </citation>
    <scope>NUCLEOTIDE SEQUENCE</scope>
    <source>
        <strain evidence="1">G21632-S1</strain>
    </source>
</reference>
<keyword evidence="2" id="KW-1185">Reference proteome</keyword>
<dbReference type="RefSeq" id="WP_269401247.1">
    <property type="nucleotide sequence ID" value="NZ_JAPWGW010000001.1"/>
</dbReference>
<dbReference type="Proteomes" id="UP001083770">
    <property type="component" value="Unassembled WGS sequence"/>
</dbReference>
<name>A0ABT4LRU6_9PROT</name>
<organism evidence="1 2">
    <name type="scientific">Henriciella marina</name>
    <dbReference type="NCBI Taxonomy" id="453851"/>
    <lineage>
        <taxon>Bacteria</taxon>
        <taxon>Pseudomonadati</taxon>
        <taxon>Pseudomonadota</taxon>
        <taxon>Alphaproteobacteria</taxon>
        <taxon>Hyphomonadales</taxon>
        <taxon>Hyphomonadaceae</taxon>
        <taxon>Henriciella</taxon>
    </lineage>
</organism>
<comment type="caution">
    <text evidence="1">The sequence shown here is derived from an EMBL/GenBank/DDBJ whole genome shotgun (WGS) entry which is preliminary data.</text>
</comment>